<dbReference type="AlphaFoldDB" id="A0AAV3AUB9"/>
<gene>
    <name evidence="2" type="ORF">GDO54_010008</name>
</gene>
<protein>
    <submittedName>
        <fullName evidence="2">Uncharacterized protein</fullName>
    </submittedName>
</protein>
<proteinExistence type="predicted"/>
<evidence type="ECO:0000313" key="3">
    <source>
        <dbReference type="Proteomes" id="UP001181693"/>
    </source>
</evidence>
<sequence>MGGGTLDTSQHNRTWGNPGHFLAEQDMGAGPRTPLSKAGPGGGGTPDSSQQSRAAGWISSQRTGWLVMSLWFSQYTLRGTMFHACWTCPKVQRFWIRNFNLLLSVTQINIPKKAESALFSKLPDSVPKFHCILAFKS</sequence>
<reference evidence="2" key="1">
    <citation type="thesis" date="2020" institute="ProQuest LLC" country="789 East Eisenhower Parkway, Ann Arbor, MI, USA">
        <title>Comparative Genomics and Chromosome Evolution.</title>
        <authorList>
            <person name="Mudd A.B."/>
        </authorList>
    </citation>
    <scope>NUCLEOTIDE SEQUENCE</scope>
    <source>
        <strain evidence="2">1538</strain>
        <tissue evidence="2">Blood</tissue>
    </source>
</reference>
<organism evidence="2 3">
    <name type="scientific">Pyxicephalus adspersus</name>
    <name type="common">African bullfrog</name>
    <dbReference type="NCBI Taxonomy" id="30357"/>
    <lineage>
        <taxon>Eukaryota</taxon>
        <taxon>Metazoa</taxon>
        <taxon>Chordata</taxon>
        <taxon>Craniata</taxon>
        <taxon>Vertebrata</taxon>
        <taxon>Euteleostomi</taxon>
        <taxon>Amphibia</taxon>
        <taxon>Batrachia</taxon>
        <taxon>Anura</taxon>
        <taxon>Neobatrachia</taxon>
        <taxon>Ranoidea</taxon>
        <taxon>Pyxicephalidae</taxon>
        <taxon>Pyxicephalinae</taxon>
        <taxon>Pyxicephalus</taxon>
    </lineage>
</organism>
<dbReference type="EMBL" id="DYDO01000004">
    <property type="protein sequence ID" value="DBA25643.1"/>
    <property type="molecule type" value="Genomic_DNA"/>
</dbReference>
<dbReference type="Proteomes" id="UP001181693">
    <property type="component" value="Unassembled WGS sequence"/>
</dbReference>
<name>A0AAV3AUB9_PYXAD</name>
<keyword evidence="3" id="KW-1185">Reference proteome</keyword>
<evidence type="ECO:0000313" key="2">
    <source>
        <dbReference type="EMBL" id="DBA25643.1"/>
    </source>
</evidence>
<feature type="compositionally biased region" description="Polar residues" evidence="1">
    <location>
        <begin position="1"/>
        <end position="15"/>
    </location>
</feature>
<evidence type="ECO:0000256" key="1">
    <source>
        <dbReference type="SAM" id="MobiDB-lite"/>
    </source>
</evidence>
<feature type="region of interest" description="Disordered" evidence="1">
    <location>
        <begin position="1"/>
        <end position="56"/>
    </location>
</feature>
<feature type="compositionally biased region" description="Polar residues" evidence="1">
    <location>
        <begin position="46"/>
        <end position="56"/>
    </location>
</feature>
<accession>A0AAV3AUB9</accession>
<comment type="caution">
    <text evidence="2">The sequence shown here is derived from an EMBL/GenBank/DDBJ whole genome shotgun (WGS) entry which is preliminary data.</text>
</comment>